<keyword evidence="2" id="KW-1185">Reference proteome</keyword>
<sequence length="60" mass="6506">MKKAGTRADLDWLLDDLVGRVVSVDEVPGPGVHMRLDGTVEIEGSAKPACVAQVLYRHYA</sequence>
<dbReference type="Proteomes" id="UP001597045">
    <property type="component" value="Unassembled WGS sequence"/>
</dbReference>
<protein>
    <recommendedName>
        <fullName evidence="3">Gas vesicle protein</fullName>
    </recommendedName>
</protein>
<evidence type="ECO:0008006" key="3">
    <source>
        <dbReference type="Google" id="ProtNLM"/>
    </source>
</evidence>
<name>A0ABW3MQY1_9PSEU</name>
<comment type="caution">
    <text evidence="1">The sequence shown here is derived from an EMBL/GenBank/DDBJ whole genome shotgun (WGS) entry which is preliminary data.</text>
</comment>
<proteinExistence type="predicted"/>
<organism evidence="1 2">
    <name type="scientific">Kibdelosporangium lantanae</name>
    <dbReference type="NCBI Taxonomy" id="1497396"/>
    <lineage>
        <taxon>Bacteria</taxon>
        <taxon>Bacillati</taxon>
        <taxon>Actinomycetota</taxon>
        <taxon>Actinomycetes</taxon>
        <taxon>Pseudonocardiales</taxon>
        <taxon>Pseudonocardiaceae</taxon>
        <taxon>Kibdelosporangium</taxon>
    </lineage>
</organism>
<dbReference type="EMBL" id="JBHTIS010003929">
    <property type="protein sequence ID" value="MFD1051859.1"/>
    <property type="molecule type" value="Genomic_DNA"/>
</dbReference>
<accession>A0ABW3MQY1</accession>
<gene>
    <name evidence="1" type="ORF">ACFQ1S_43030</name>
</gene>
<reference evidence="2" key="1">
    <citation type="journal article" date="2019" name="Int. J. Syst. Evol. Microbiol.">
        <title>The Global Catalogue of Microorganisms (GCM) 10K type strain sequencing project: providing services to taxonomists for standard genome sequencing and annotation.</title>
        <authorList>
            <consortium name="The Broad Institute Genomics Platform"/>
            <consortium name="The Broad Institute Genome Sequencing Center for Infectious Disease"/>
            <person name="Wu L."/>
            <person name="Ma J."/>
        </authorList>
    </citation>
    <scope>NUCLEOTIDE SEQUENCE [LARGE SCALE GENOMIC DNA]</scope>
    <source>
        <strain evidence="2">JCM 31486</strain>
    </source>
</reference>
<evidence type="ECO:0000313" key="2">
    <source>
        <dbReference type="Proteomes" id="UP001597045"/>
    </source>
</evidence>
<evidence type="ECO:0000313" key="1">
    <source>
        <dbReference type="EMBL" id="MFD1051859.1"/>
    </source>
</evidence>